<evidence type="ECO:0000256" key="1">
    <source>
        <dbReference type="SAM" id="MobiDB-lite"/>
    </source>
</evidence>
<name>A0A9Q0EKW0_9TELE</name>
<feature type="region of interest" description="Disordered" evidence="1">
    <location>
        <begin position="26"/>
        <end position="104"/>
    </location>
</feature>
<dbReference type="AlphaFoldDB" id="A0A9Q0EKW0"/>
<dbReference type="EMBL" id="JANIIK010000040">
    <property type="protein sequence ID" value="KAJ3607325.1"/>
    <property type="molecule type" value="Genomic_DNA"/>
</dbReference>
<dbReference type="Proteomes" id="UP001148018">
    <property type="component" value="Unassembled WGS sequence"/>
</dbReference>
<evidence type="ECO:0000313" key="3">
    <source>
        <dbReference type="Proteomes" id="UP001148018"/>
    </source>
</evidence>
<proteinExistence type="predicted"/>
<keyword evidence="3" id="KW-1185">Reference proteome</keyword>
<comment type="caution">
    <text evidence="2">The sequence shown here is derived from an EMBL/GenBank/DDBJ whole genome shotgun (WGS) entry which is preliminary data.</text>
</comment>
<accession>A0A9Q0EKW0</accession>
<organism evidence="2 3">
    <name type="scientific">Muraenolepis orangiensis</name>
    <name type="common">Patagonian moray cod</name>
    <dbReference type="NCBI Taxonomy" id="630683"/>
    <lineage>
        <taxon>Eukaryota</taxon>
        <taxon>Metazoa</taxon>
        <taxon>Chordata</taxon>
        <taxon>Craniata</taxon>
        <taxon>Vertebrata</taxon>
        <taxon>Euteleostomi</taxon>
        <taxon>Actinopterygii</taxon>
        <taxon>Neopterygii</taxon>
        <taxon>Teleostei</taxon>
        <taxon>Neoteleostei</taxon>
        <taxon>Acanthomorphata</taxon>
        <taxon>Zeiogadaria</taxon>
        <taxon>Gadariae</taxon>
        <taxon>Gadiformes</taxon>
        <taxon>Muraenolepidoidei</taxon>
        <taxon>Muraenolepididae</taxon>
        <taxon>Muraenolepis</taxon>
    </lineage>
</organism>
<reference evidence="2" key="1">
    <citation type="submission" date="2022-07" db="EMBL/GenBank/DDBJ databases">
        <title>Chromosome-level genome of Muraenolepis orangiensis.</title>
        <authorList>
            <person name="Kim J."/>
        </authorList>
    </citation>
    <scope>NUCLEOTIDE SEQUENCE</scope>
    <source>
        <strain evidence="2">KU_S4_2022</strain>
        <tissue evidence="2">Muscle</tissue>
    </source>
</reference>
<evidence type="ECO:0000313" key="2">
    <source>
        <dbReference type="EMBL" id="KAJ3607325.1"/>
    </source>
</evidence>
<protein>
    <submittedName>
        <fullName evidence="2">Uncharacterized protein</fullName>
    </submittedName>
</protein>
<gene>
    <name evidence="2" type="ORF">NHX12_024377</name>
</gene>
<sequence>MPARGPYIQNGSQRAHVLLLTSRWASGGRNDPVLNHGQRPQLWPESRGVALGGTHGIPGVAEHPSQGPVDGPAGWPRDGRAPPRSTAGPPGRNPPVATGLSARL</sequence>